<evidence type="ECO:0000256" key="4">
    <source>
        <dbReference type="SAM" id="MobiDB-lite"/>
    </source>
</evidence>
<evidence type="ECO:0000256" key="1">
    <source>
        <dbReference type="ARBA" id="ARBA00004123"/>
    </source>
</evidence>
<sequence>MESNTTVSQSNLENQNSNGSPESPQQDFKELEYSLTTSLKNKSKLILDDSDSDNEVDNNVQDINSPNIQNNKRHKRIAVLDSDSDSNDSPVTPHNKSFTDECSTKDDESAMVDTTYSTSDIVSETNLNLQKSRLALLCDSDSDHEDDHDQEILTDQQSKSNSKTKETREVPKTVMTAKDAAELRKEIQSESQRMLRERNISLPYHKPKSRSLKEFLTKRPKLGSIVTSMETVPPSVAIKMSIEQLELISKKQMEREEKLKEFYKSESESDNEENDQESVSLENNEISSKETEECKNSTVLLDDKCNETNTLSSEECANPEGPLHKDIQQSEILEKTNLSQQENNSEPDLELNEEMTESTIHLDPKPQRTSEQYDFTLEDEQNDRLNDDVTNKIRKFTDSELDKEIENYDEPQKEEKQLLKSALDLLKEKLVNEHVPKLCGSPDDVIDLDTGVTNTKEVVELMERFSKHVASKKHHSQHKVKLSIVTVESGGDIHKEEVAMNVDSDDELMVIEEKPGAKLQKLKEDLQKQMEQRKSEIWQQRAKKNIEDETKANEEKEGFEADILDDEDEEEYLTEEEITDEEELEEDDVSLKDKKEKKSMFLDEEAEEDDCDDLVEDEEQQLENINTHSKNIDDSEDSQLTTDPETVEEQLFEKKKIRKRILKPADDSDEEEEKLDSSVTNTYLDSTLTADEDEIPSHQPPQFQTPIRPIASQSKSINDFLTPISFITSIQNLTSASKLHKDATKTSPIEMPSESHILDQEDTEMQHKDPLSGVDLLQSQGSMQNFDIQESSSAAETLNENNTQEIEHEEIPTTQDLLGICSGQFTGITQVESIDDVSSKQMNTLGSTQCTEFKSLDGDDMVISQLLDEEELENFKKKFESPIANVSQSEKLEAKEIIGGEVIDSDDENNVQQHKCKKTKKKNQKRIQFSDDESSEDNNDDKEEEEIDLHDDDPNIDNIGYDSEENEIDMNNQRLPNCLDGKKMRMTDFLEVEAELSESEWGSADEDEKDLDEMEFEAGDTETFDDEKVRTDIEKIHMRRMLDDDTREVKLLQELLLEDGEMHGTGRQRQFKWKNIDINNDQTEEINNEDDVYLDEEESEEHWRKMRHEREMFLKQHQEKTEMEDQGVEFSNTSQLLKIGQKILARSISNSNSQKNTPDDKSKSEDLSPFKNTFFSLKNKRGSFLNRNDQVLQRVAEYTKVSEEITDGCRKTTKHFLFQNASMSETIQNSEINKKRKAIDGTPNVLKKLRLNTNLSPAVKTFKKSERVKKLFSN</sequence>
<feature type="compositionally biased region" description="Polar residues" evidence="4">
    <location>
        <begin position="700"/>
        <end position="709"/>
    </location>
</feature>
<dbReference type="PANTHER" id="PTHR14396:SF10">
    <property type="entry name" value="CLASPIN"/>
    <property type="match status" value="1"/>
</dbReference>
<evidence type="ECO:0000256" key="3">
    <source>
        <dbReference type="ARBA" id="ARBA00023242"/>
    </source>
</evidence>
<feature type="compositionally biased region" description="Basic and acidic residues" evidence="4">
    <location>
        <begin position="97"/>
        <end position="108"/>
    </location>
</feature>
<feature type="compositionally biased region" description="Acidic residues" evidence="4">
    <location>
        <begin position="602"/>
        <end position="621"/>
    </location>
</feature>
<feature type="compositionally biased region" description="Basic and acidic residues" evidence="4">
    <location>
        <begin position="257"/>
        <end position="267"/>
    </location>
</feature>
<comment type="caution">
    <text evidence="5">The sequence shown here is derived from an EMBL/GenBank/DDBJ whole genome shotgun (WGS) entry which is preliminary data.</text>
</comment>
<dbReference type="Proteomes" id="UP001566132">
    <property type="component" value="Unassembled WGS sequence"/>
</dbReference>
<feature type="region of interest" description="Disordered" evidence="4">
    <location>
        <begin position="922"/>
        <end position="974"/>
    </location>
</feature>
<proteinExistence type="predicted"/>
<feature type="region of interest" description="Disordered" evidence="4">
    <location>
        <begin position="140"/>
        <end position="206"/>
    </location>
</feature>
<feature type="compositionally biased region" description="Basic and acidic residues" evidence="4">
    <location>
        <begin position="1157"/>
        <end position="1168"/>
    </location>
</feature>
<feature type="compositionally biased region" description="Basic and acidic residues" evidence="4">
    <location>
        <begin position="589"/>
        <end position="601"/>
    </location>
</feature>
<name>A0ABD1F656_HYPHA</name>
<feature type="compositionally biased region" description="Acidic residues" evidence="4">
    <location>
        <begin position="560"/>
        <end position="588"/>
    </location>
</feature>
<evidence type="ECO:0000313" key="6">
    <source>
        <dbReference type="Proteomes" id="UP001566132"/>
    </source>
</evidence>
<feature type="region of interest" description="Disordered" evidence="4">
    <location>
        <begin position="310"/>
        <end position="349"/>
    </location>
</feature>
<feature type="compositionally biased region" description="Basic and acidic residues" evidence="4">
    <location>
        <begin position="287"/>
        <end position="297"/>
    </location>
</feature>
<dbReference type="PANTHER" id="PTHR14396">
    <property type="entry name" value="CLASPIN"/>
    <property type="match status" value="1"/>
</dbReference>
<accession>A0ABD1F656</accession>
<evidence type="ECO:0008006" key="7">
    <source>
        <dbReference type="Google" id="ProtNLM"/>
    </source>
</evidence>
<feature type="compositionally biased region" description="Polar residues" evidence="4">
    <location>
        <begin position="679"/>
        <end position="689"/>
    </location>
</feature>
<dbReference type="EMBL" id="JBDJPC010000002">
    <property type="protein sequence ID" value="KAL1512938.1"/>
    <property type="molecule type" value="Genomic_DNA"/>
</dbReference>
<dbReference type="AlphaFoldDB" id="A0ABD1F656"/>
<dbReference type="InterPro" id="IPR024146">
    <property type="entry name" value="Claspin"/>
</dbReference>
<gene>
    <name evidence="5" type="ORF">ABEB36_002437</name>
</gene>
<feature type="compositionally biased region" description="Polar residues" evidence="4">
    <location>
        <begin position="87"/>
        <end position="96"/>
    </location>
</feature>
<organism evidence="5 6">
    <name type="scientific">Hypothenemus hampei</name>
    <name type="common">Coffee berry borer</name>
    <dbReference type="NCBI Taxonomy" id="57062"/>
    <lineage>
        <taxon>Eukaryota</taxon>
        <taxon>Metazoa</taxon>
        <taxon>Ecdysozoa</taxon>
        <taxon>Arthropoda</taxon>
        <taxon>Hexapoda</taxon>
        <taxon>Insecta</taxon>
        <taxon>Pterygota</taxon>
        <taxon>Neoptera</taxon>
        <taxon>Endopterygota</taxon>
        <taxon>Coleoptera</taxon>
        <taxon>Polyphaga</taxon>
        <taxon>Cucujiformia</taxon>
        <taxon>Curculionidae</taxon>
        <taxon>Scolytinae</taxon>
        <taxon>Hypothenemus</taxon>
    </lineage>
</organism>
<feature type="region of interest" description="Disordered" evidence="4">
    <location>
        <begin position="257"/>
        <end position="297"/>
    </location>
</feature>
<protein>
    <recommendedName>
        <fullName evidence="7">Claspin</fullName>
    </recommendedName>
</protein>
<keyword evidence="6" id="KW-1185">Reference proteome</keyword>
<feature type="region of interest" description="Disordered" evidence="4">
    <location>
        <begin position="43"/>
        <end position="110"/>
    </location>
</feature>
<feature type="compositionally biased region" description="Basic and acidic residues" evidence="4">
    <location>
        <begin position="179"/>
        <end position="199"/>
    </location>
</feature>
<keyword evidence="2" id="KW-0597">Phosphoprotein</keyword>
<evidence type="ECO:0000313" key="5">
    <source>
        <dbReference type="EMBL" id="KAL1512938.1"/>
    </source>
</evidence>
<keyword evidence="3" id="KW-0539">Nucleus</keyword>
<dbReference type="GO" id="GO:0005634">
    <property type="term" value="C:nucleus"/>
    <property type="evidence" value="ECO:0007669"/>
    <property type="project" value="UniProtKB-SubCell"/>
</dbReference>
<comment type="subcellular location">
    <subcellularLocation>
        <location evidence="1">Nucleus</location>
    </subcellularLocation>
</comment>
<feature type="region of interest" description="Disordered" evidence="4">
    <location>
        <begin position="529"/>
        <end position="709"/>
    </location>
</feature>
<feature type="region of interest" description="Disordered" evidence="4">
    <location>
        <begin position="1"/>
        <end position="30"/>
    </location>
</feature>
<feature type="compositionally biased region" description="Basic and acidic residues" evidence="4">
    <location>
        <begin position="544"/>
        <end position="559"/>
    </location>
</feature>
<feature type="compositionally biased region" description="Polar residues" evidence="4">
    <location>
        <begin position="1"/>
        <end position="26"/>
    </location>
</feature>
<feature type="compositionally biased region" description="Basic and acidic residues" evidence="4">
    <location>
        <begin position="322"/>
        <end position="334"/>
    </location>
</feature>
<reference evidence="5 6" key="1">
    <citation type="submission" date="2024-05" db="EMBL/GenBank/DDBJ databases">
        <title>Genetic variation in Jamaican populations of the coffee berry borer (Hypothenemus hampei).</title>
        <authorList>
            <person name="Errbii M."/>
            <person name="Myrie A."/>
        </authorList>
    </citation>
    <scope>NUCLEOTIDE SEQUENCE [LARGE SCALE GENOMIC DNA]</scope>
    <source>
        <strain evidence="5">JA-Hopewell-2020-01-JO</strain>
        <tissue evidence="5">Whole body</tissue>
    </source>
</reference>
<evidence type="ECO:0000256" key="2">
    <source>
        <dbReference type="ARBA" id="ARBA00022553"/>
    </source>
</evidence>
<feature type="region of interest" description="Disordered" evidence="4">
    <location>
        <begin position="1148"/>
        <end position="1168"/>
    </location>
</feature>
<feature type="compositionally biased region" description="Acidic residues" evidence="4">
    <location>
        <begin position="930"/>
        <end position="955"/>
    </location>
</feature>